<organism evidence="2 3">
    <name type="scientific">Pedobacter jeongneungensis</name>
    <dbReference type="NCBI Taxonomy" id="947309"/>
    <lineage>
        <taxon>Bacteria</taxon>
        <taxon>Pseudomonadati</taxon>
        <taxon>Bacteroidota</taxon>
        <taxon>Sphingobacteriia</taxon>
        <taxon>Sphingobacteriales</taxon>
        <taxon>Sphingobacteriaceae</taxon>
        <taxon>Pedobacter</taxon>
    </lineage>
</organism>
<dbReference type="EMBL" id="BAABBY010000006">
    <property type="protein sequence ID" value="GAA4205449.1"/>
    <property type="molecule type" value="Genomic_DNA"/>
</dbReference>
<dbReference type="RefSeq" id="WP_344851786.1">
    <property type="nucleotide sequence ID" value="NZ_BAABBY010000006.1"/>
</dbReference>
<comment type="caution">
    <text evidence="2">The sequence shown here is derived from an EMBL/GenBank/DDBJ whole genome shotgun (WGS) entry which is preliminary data.</text>
</comment>
<protein>
    <recommendedName>
        <fullName evidence="4">DUF3575 domain-containing protein</fullName>
    </recommendedName>
</protein>
<evidence type="ECO:0000256" key="1">
    <source>
        <dbReference type="SAM" id="SignalP"/>
    </source>
</evidence>
<reference evidence="3" key="1">
    <citation type="journal article" date="2019" name="Int. J. Syst. Evol. Microbiol.">
        <title>The Global Catalogue of Microorganisms (GCM) 10K type strain sequencing project: providing services to taxonomists for standard genome sequencing and annotation.</title>
        <authorList>
            <consortium name="The Broad Institute Genomics Platform"/>
            <consortium name="The Broad Institute Genome Sequencing Center for Infectious Disease"/>
            <person name="Wu L."/>
            <person name="Ma J."/>
        </authorList>
    </citation>
    <scope>NUCLEOTIDE SEQUENCE [LARGE SCALE GENOMIC DNA]</scope>
    <source>
        <strain evidence="3">JCM 17626</strain>
    </source>
</reference>
<keyword evidence="1" id="KW-0732">Signal</keyword>
<dbReference type="InterPro" id="IPR021958">
    <property type="entry name" value="DUF3575"/>
</dbReference>
<feature type="chain" id="PRO_5046890332" description="DUF3575 domain-containing protein" evidence="1">
    <location>
        <begin position="20"/>
        <end position="185"/>
    </location>
</feature>
<gene>
    <name evidence="2" type="ORF">GCM10022289_24900</name>
</gene>
<name>A0ABP8BF76_9SPHI</name>
<evidence type="ECO:0000313" key="3">
    <source>
        <dbReference type="Proteomes" id="UP001501772"/>
    </source>
</evidence>
<dbReference type="Proteomes" id="UP001501772">
    <property type="component" value="Unassembled WGS sequence"/>
</dbReference>
<proteinExistence type="predicted"/>
<keyword evidence="3" id="KW-1185">Reference proteome</keyword>
<accession>A0ABP8BF76</accession>
<feature type="signal peptide" evidence="1">
    <location>
        <begin position="1"/>
        <end position="19"/>
    </location>
</feature>
<evidence type="ECO:0008006" key="4">
    <source>
        <dbReference type="Google" id="ProtNLM"/>
    </source>
</evidence>
<evidence type="ECO:0000313" key="2">
    <source>
        <dbReference type="EMBL" id="GAA4205449.1"/>
    </source>
</evidence>
<dbReference type="Pfam" id="PF12099">
    <property type="entry name" value="DUF3575"/>
    <property type="match status" value="1"/>
</dbReference>
<sequence>MKKIIYTLSFILLVTAARAQEPIGIEVKSNLLNLVAKRPSFSIEKTFSNQYGLELSYTSGVLNIGRNYKYDGFLLRAKKYSDDIKPGDLIPFYGLYLGNLNKTINKEGYADRTGFISVAGRNFTANSIRAGGNIGFLFIPKKRFLLETTGGLGYGRYFNVSNYAANPNPKGYLDFQFWLSAGYIF</sequence>